<dbReference type="Pfam" id="PF09351">
    <property type="entry name" value="DUF1993"/>
    <property type="match status" value="1"/>
</dbReference>
<reference evidence="1" key="2">
    <citation type="journal article" date="2023" name="IMA Fungus">
        <title>Comparative genomic study of the Penicillium genus elucidates a diverse pangenome and 15 lateral gene transfer events.</title>
        <authorList>
            <person name="Petersen C."/>
            <person name="Sorensen T."/>
            <person name="Nielsen M.R."/>
            <person name="Sondergaard T.E."/>
            <person name="Sorensen J.L."/>
            <person name="Fitzpatrick D.A."/>
            <person name="Frisvad J.C."/>
            <person name="Nielsen K.L."/>
        </authorList>
    </citation>
    <scope>NUCLEOTIDE SEQUENCE</scope>
    <source>
        <strain evidence="1">IBT 23319</strain>
    </source>
</reference>
<dbReference type="PANTHER" id="PTHR36922">
    <property type="entry name" value="BLL2446 PROTEIN"/>
    <property type="match status" value="1"/>
</dbReference>
<sequence>MSYTIYESFILQTKRALTSLKNIIQKAETSPNASILPSSRLHPNMKCFSYQIFAATTQTSYVLAILTDQPIPEVDTTQDVLYTYEEMHTRINTTLQALDSVDKDIVVENGDKIKPVPLGENRPLLSGIAYASIMQANIFFHVTTAYGILRMEGVELGKVDYILPFATM</sequence>
<dbReference type="OrthoDB" id="3724345at2759"/>
<dbReference type="GeneID" id="81383212"/>
<comment type="caution">
    <text evidence="1">The sequence shown here is derived from an EMBL/GenBank/DDBJ whole genome shotgun (WGS) entry which is preliminary data.</text>
</comment>
<evidence type="ECO:0000313" key="2">
    <source>
        <dbReference type="Proteomes" id="UP001147733"/>
    </source>
</evidence>
<dbReference type="EMBL" id="JAPQKT010000004">
    <property type="protein sequence ID" value="KAJ5233359.1"/>
    <property type="molecule type" value="Genomic_DNA"/>
</dbReference>
<dbReference type="AlphaFoldDB" id="A0A9W9P0N3"/>
<name>A0A9W9P0N3_PENCI</name>
<dbReference type="SUPFAM" id="SSF109854">
    <property type="entry name" value="DinB/YfiT-like putative metalloenzymes"/>
    <property type="match status" value="1"/>
</dbReference>
<dbReference type="PANTHER" id="PTHR36922:SF1">
    <property type="entry name" value="DUF1993 DOMAIN-CONTAINING PROTEIN"/>
    <property type="match status" value="1"/>
</dbReference>
<proteinExistence type="predicted"/>
<dbReference type="InterPro" id="IPR018531">
    <property type="entry name" value="DUF1993"/>
</dbReference>
<protein>
    <recommendedName>
        <fullName evidence="3">DUF1993 domain-containing protein</fullName>
    </recommendedName>
</protein>
<dbReference type="RefSeq" id="XP_056500859.1">
    <property type="nucleotide sequence ID" value="XM_056644045.1"/>
</dbReference>
<evidence type="ECO:0008006" key="3">
    <source>
        <dbReference type="Google" id="ProtNLM"/>
    </source>
</evidence>
<accession>A0A9W9P0N3</accession>
<keyword evidence="2" id="KW-1185">Reference proteome</keyword>
<gene>
    <name evidence="1" type="ORF">N7469_005125</name>
</gene>
<dbReference type="InterPro" id="IPR034660">
    <property type="entry name" value="DinB/YfiT-like"/>
</dbReference>
<organism evidence="1 2">
    <name type="scientific">Penicillium citrinum</name>
    <dbReference type="NCBI Taxonomy" id="5077"/>
    <lineage>
        <taxon>Eukaryota</taxon>
        <taxon>Fungi</taxon>
        <taxon>Dikarya</taxon>
        <taxon>Ascomycota</taxon>
        <taxon>Pezizomycotina</taxon>
        <taxon>Eurotiomycetes</taxon>
        <taxon>Eurotiomycetidae</taxon>
        <taxon>Eurotiales</taxon>
        <taxon>Aspergillaceae</taxon>
        <taxon>Penicillium</taxon>
    </lineage>
</organism>
<dbReference type="Gene3D" id="1.20.120.450">
    <property type="entry name" value="dinb family like domain"/>
    <property type="match status" value="1"/>
</dbReference>
<dbReference type="Proteomes" id="UP001147733">
    <property type="component" value="Unassembled WGS sequence"/>
</dbReference>
<evidence type="ECO:0000313" key="1">
    <source>
        <dbReference type="EMBL" id="KAJ5233359.1"/>
    </source>
</evidence>
<reference evidence="1" key="1">
    <citation type="submission" date="2022-11" db="EMBL/GenBank/DDBJ databases">
        <authorList>
            <person name="Petersen C."/>
        </authorList>
    </citation>
    <scope>NUCLEOTIDE SEQUENCE</scope>
    <source>
        <strain evidence="1">IBT 23319</strain>
    </source>
</reference>